<feature type="transmembrane region" description="Helical" evidence="1">
    <location>
        <begin position="346"/>
        <end position="365"/>
    </location>
</feature>
<feature type="transmembrane region" description="Helical" evidence="1">
    <location>
        <begin position="475"/>
        <end position="498"/>
    </location>
</feature>
<feature type="transmembrane region" description="Helical" evidence="1">
    <location>
        <begin position="49"/>
        <end position="70"/>
    </location>
</feature>
<keyword evidence="1" id="KW-0472">Membrane</keyword>
<dbReference type="AlphaFoldDB" id="A0A3P1VET1"/>
<feature type="transmembrane region" description="Helical" evidence="1">
    <location>
        <begin position="429"/>
        <end position="451"/>
    </location>
</feature>
<feature type="transmembrane region" description="Helical" evidence="1">
    <location>
        <begin position="247"/>
        <end position="265"/>
    </location>
</feature>
<feature type="transmembrane region" description="Helical" evidence="1">
    <location>
        <begin position="76"/>
        <end position="98"/>
    </location>
</feature>
<evidence type="ECO:0000256" key="1">
    <source>
        <dbReference type="SAM" id="Phobius"/>
    </source>
</evidence>
<accession>A0A3P1VET1</accession>
<dbReference type="EMBL" id="RQZA01000001">
    <property type="protein sequence ID" value="RRD32711.1"/>
    <property type="molecule type" value="Genomic_DNA"/>
</dbReference>
<feature type="transmembrane region" description="Helical" evidence="1">
    <location>
        <begin position="311"/>
        <end position="334"/>
    </location>
</feature>
<feature type="transmembrane region" description="Helical" evidence="1">
    <location>
        <begin position="401"/>
        <end position="423"/>
    </location>
</feature>
<dbReference type="RefSeq" id="WP_124775882.1">
    <property type="nucleotide sequence ID" value="NZ_RQZA01000001.1"/>
</dbReference>
<name>A0A3P1VET1_9STRE</name>
<keyword evidence="3" id="KW-1185">Reference proteome</keyword>
<comment type="caution">
    <text evidence="2">The sequence shown here is derived from an EMBL/GenBank/DDBJ whole genome shotgun (WGS) entry which is preliminary data.</text>
</comment>
<keyword evidence="1" id="KW-0812">Transmembrane</keyword>
<gene>
    <name evidence="2" type="ORF">EII38_02955</name>
</gene>
<protein>
    <submittedName>
        <fullName evidence="2">ABC transporter permease</fullName>
    </submittedName>
</protein>
<feature type="transmembrane region" description="Helical" evidence="1">
    <location>
        <begin position="190"/>
        <end position="212"/>
    </location>
</feature>
<keyword evidence="1" id="KW-1133">Transmembrane helix</keyword>
<dbReference type="STRING" id="1123309.GCA_000377005_01802"/>
<evidence type="ECO:0000313" key="3">
    <source>
        <dbReference type="Proteomes" id="UP000281771"/>
    </source>
</evidence>
<dbReference type="Proteomes" id="UP000281771">
    <property type="component" value="Unassembled WGS sequence"/>
</dbReference>
<reference evidence="2 3" key="1">
    <citation type="submission" date="2018-11" db="EMBL/GenBank/DDBJ databases">
        <title>Genomes From Bacteria Associated with the Canine Oral Cavity: a Test Case for Automated Genome-Based Taxonomic Assignment.</title>
        <authorList>
            <person name="Coil D.A."/>
            <person name="Jospin G."/>
            <person name="Darling A.E."/>
            <person name="Wallis C."/>
            <person name="Davis I.J."/>
            <person name="Harris S."/>
            <person name="Eisen J.A."/>
            <person name="Holcombe L.J."/>
            <person name="O'Flynn C."/>
        </authorList>
    </citation>
    <scope>NUCLEOTIDE SEQUENCE [LARGE SCALE GENOMIC DNA]</scope>
    <source>
        <strain evidence="2 3">OH4621_COT-116</strain>
    </source>
</reference>
<sequence length="534" mass="60919">MKWSNVWELTKINILYSNPQVLASVKKKKEKKPEKKISAYKSMMRQQMFGMLIMLVLYSYMFMGIDYTLMPGMFTVQLTMFMIISLVYGFTSFFSIFYDSNDTKLYLPLPLKASEVYMAKLLAAQGAVLTYLSPIIPMLGISYWQLTGSAIGLLWVLPMLGLIIIFINLVGLTLIHFIGELLVRSPYKKAISASLMAISTVLAVGVILFVQFSSQNQMLSKHPTDMPNIYLIRGYYDMVARPFSSEAFLNFVLILLMIVVLDIFVSRRVVPSYFQQILAMEHVQSSKRQRKPRTSKGMTVKQTLTKHHLSTLADGTLIVQTYIMPLLYCFIFIPTLLQGKFSLSDIPLGFFGVSFLIGSIFGFFFGNPNSFLGTAISLERENYTFLKTLPINFKSFLIDKFLLLSLLQHGFPLMVYMILLFFFLKPPLLLTLVFLSGVVLTAMLMGQVVYWRDYRLLTLNWQNISQLFSRGKSNLLVAFGTFGLLIIGSLMTMFSVMLSVRTSILVVNLSLFIILLCLMAGLQFFIYRGFWKKL</sequence>
<evidence type="ECO:0000313" key="2">
    <source>
        <dbReference type="EMBL" id="RRD32711.1"/>
    </source>
</evidence>
<proteinExistence type="predicted"/>
<organism evidence="2 3">
    <name type="scientific">Streptococcus minor</name>
    <dbReference type="NCBI Taxonomy" id="229549"/>
    <lineage>
        <taxon>Bacteria</taxon>
        <taxon>Bacillati</taxon>
        <taxon>Bacillota</taxon>
        <taxon>Bacilli</taxon>
        <taxon>Lactobacillales</taxon>
        <taxon>Streptococcaceae</taxon>
        <taxon>Streptococcus</taxon>
    </lineage>
</organism>
<feature type="transmembrane region" description="Helical" evidence="1">
    <location>
        <begin position="504"/>
        <end position="527"/>
    </location>
</feature>
<feature type="transmembrane region" description="Helical" evidence="1">
    <location>
        <begin position="150"/>
        <end position="178"/>
    </location>
</feature>